<dbReference type="OMA" id="RDDMQNV"/>
<evidence type="ECO:0008006" key="5">
    <source>
        <dbReference type="Google" id="ProtNLM"/>
    </source>
</evidence>
<dbReference type="GO" id="GO:0042795">
    <property type="term" value="P:snRNA transcription by RNA polymerase II"/>
    <property type="evidence" value="ECO:0007669"/>
    <property type="project" value="TreeGrafter"/>
</dbReference>
<dbReference type="AlphaFoldDB" id="A0A8W8JEN3"/>
<accession>A0A8W8JEN3</accession>
<dbReference type="EnsemblMetazoa" id="G18866.2">
    <property type="protein sequence ID" value="G18866.2:cds"/>
    <property type="gene ID" value="G18866"/>
</dbReference>
<dbReference type="GO" id="GO:0043565">
    <property type="term" value="F:sequence-specific DNA binding"/>
    <property type="evidence" value="ECO:0007669"/>
    <property type="project" value="TreeGrafter"/>
</dbReference>
<feature type="region of interest" description="Disordered" evidence="2">
    <location>
        <begin position="280"/>
        <end position="453"/>
    </location>
</feature>
<dbReference type="PANTHER" id="PTHR15131">
    <property type="entry name" value="SMALL NUCLEAR RNA ACTIVATING COMPLEX, POLYPEPTIDE 1"/>
    <property type="match status" value="1"/>
</dbReference>
<dbReference type="GO" id="GO:0019185">
    <property type="term" value="C:snRNA-activating protein complex"/>
    <property type="evidence" value="ECO:0007669"/>
    <property type="project" value="TreeGrafter"/>
</dbReference>
<name>A0A8W8JEN3_MAGGI</name>
<dbReference type="GO" id="GO:0042796">
    <property type="term" value="P:snRNA transcription by RNA polymerase III"/>
    <property type="evidence" value="ECO:0007669"/>
    <property type="project" value="TreeGrafter"/>
</dbReference>
<evidence type="ECO:0000313" key="4">
    <source>
        <dbReference type="Proteomes" id="UP000005408"/>
    </source>
</evidence>
<keyword evidence="1" id="KW-0175">Coiled coil</keyword>
<protein>
    <recommendedName>
        <fullName evidence="5">snRNA-activating protein complex subunit 1</fullName>
    </recommendedName>
</protein>
<dbReference type="EnsemblMetazoa" id="G18866.1">
    <property type="protein sequence ID" value="G18866.1:cds"/>
    <property type="gene ID" value="G18866"/>
</dbReference>
<sequence>MKQERFPPYNPTNGVRTDFEALLQKFTETESVRYEEFAAIWRDMKFSLLFAGRQDDREVQDFVDECFKIALKFCLPPHNFQIRVGGLYILYGIYCTQPTVKRRKIRVTQDIWNKILEFQNEAHQQEHLDVEFIFHKLRYHEAFHYCATESYVYPNKSDTVIDVTTREEFREEQSMLYELFSTDVLEQLAAVHQHYHHMKVALENKKNIAQGETETDMPAKSLDVIQQDLVPGITKALIHYQEKRKALQRVRKNAAETEESEGDLEEEDYSVFLRMGEGTSRQASVKNKAFKRLAKSSKSRRHRQTLGDTSEGESPQKRRKRQKAPNYSLPHVPVSMTSIKIKHVKEEKNVDGSVNNDENDEDKHDGDEDNFIMNMPVLDDLPPIPQVSTAPKSINKGNVSTRKRKTEAKEATKASTSSKRRPTSKATPVNSDLPKAKLKVKVKSGKTPARSKR</sequence>
<dbReference type="InterPro" id="IPR019188">
    <property type="entry name" value="SNAPC1"/>
</dbReference>
<dbReference type="Pfam" id="PF09808">
    <property type="entry name" value="SNAPC1"/>
    <property type="match status" value="1"/>
</dbReference>
<proteinExistence type="predicted"/>
<evidence type="ECO:0000256" key="1">
    <source>
        <dbReference type="SAM" id="Coils"/>
    </source>
</evidence>
<feature type="coiled-coil region" evidence="1">
    <location>
        <begin position="240"/>
        <end position="267"/>
    </location>
</feature>
<feature type="compositionally biased region" description="Basic residues" evidence="2">
    <location>
        <begin position="288"/>
        <end position="304"/>
    </location>
</feature>
<feature type="compositionally biased region" description="Polar residues" evidence="2">
    <location>
        <begin position="386"/>
        <end position="400"/>
    </location>
</feature>
<evidence type="ECO:0000313" key="3">
    <source>
        <dbReference type="EnsemblMetazoa" id="G18866.1:cds"/>
    </source>
</evidence>
<reference evidence="3" key="1">
    <citation type="submission" date="2022-08" db="UniProtKB">
        <authorList>
            <consortium name="EnsemblMetazoa"/>
        </authorList>
    </citation>
    <scope>IDENTIFICATION</scope>
    <source>
        <strain evidence="3">05x7-T-G4-1.051#20</strain>
    </source>
</reference>
<dbReference type="PANTHER" id="PTHR15131:SF3">
    <property type="entry name" value="SNRNA-ACTIVATING PROTEIN COMPLEX SUBUNIT 1"/>
    <property type="match status" value="1"/>
</dbReference>
<evidence type="ECO:0000256" key="2">
    <source>
        <dbReference type="SAM" id="MobiDB-lite"/>
    </source>
</evidence>
<dbReference type="OrthoDB" id="20127at2759"/>
<organism evidence="3 4">
    <name type="scientific">Magallana gigas</name>
    <name type="common">Pacific oyster</name>
    <name type="synonym">Crassostrea gigas</name>
    <dbReference type="NCBI Taxonomy" id="29159"/>
    <lineage>
        <taxon>Eukaryota</taxon>
        <taxon>Metazoa</taxon>
        <taxon>Spiralia</taxon>
        <taxon>Lophotrochozoa</taxon>
        <taxon>Mollusca</taxon>
        <taxon>Bivalvia</taxon>
        <taxon>Autobranchia</taxon>
        <taxon>Pteriomorphia</taxon>
        <taxon>Ostreida</taxon>
        <taxon>Ostreoidea</taxon>
        <taxon>Ostreidae</taxon>
        <taxon>Magallana</taxon>
    </lineage>
</organism>
<dbReference type="Proteomes" id="UP000005408">
    <property type="component" value="Unassembled WGS sequence"/>
</dbReference>
<keyword evidence="4" id="KW-1185">Reference proteome</keyword>
<dbReference type="EnsemblMetazoa" id="G18866.3">
    <property type="protein sequence ID" value="G18866.3:cds"/>
    <property type="gene ID" value="G18866"/>
</dbReference>
<feature type="compositionally biased region" description="Basic residues" evidence="2">
    <location>
        <begin position="436"/>
        <end position="453"/>
    </location>
</feature>